<name>A0A2V3ISG4_9FLOR</name>
<evidence type="ECO:0000313" key="3">
    <source>
        <dbReference type="EMBL" id="PXF45068.1"/>
    </source>
</evidence>
<evidence type="ECO:0000259" key="2">
    <source>
        <dbReference type="Pfam" id="PF06597"/>
    </source>
</evidence>
<reference evidence="3 4" key="1">
    <citation type="journal article" date="2018" name="Mol. Biol. Evol.">
        <title>Analysis of the draft genome of the red seaweed Gracilariopsis chorda provides insights into genome size evolution in Rhodophyta.</title>
        <authorList>
            <person name="Lee J."/>
            <person name="Yang E.C."/>
            <person name="Graf L."/>
            <person name="Yang J.H."/>
            <person name="Qiu H."/>
            <person name="Zel Zion U."/>
            <person name="Chan C.X."/>
            <person name="Stephens T.G."/>
            <person name="Weber A.P.M."/>
            <person name="Boo G.H."/>
            <person name="Boo S.M."/>
            <person name="Kim K.M."/>
            <person name="Shin Y."/>
            <person name="Jung M."/>
            <person name="Lee S.J."/>
            <person name="Yim H.S."/>
            <person name="Lee J.H."/>
            <person name="Bhattacharya D."/>
            <person name="Yoon H.S."/>
        </authorList>
    </citation>
    <scope>NUCLEOTIDE SEQUENCE [LARGE SCALE GENOMIC DNA]</scope>
    <source>
        <strain evidence="3 4">SKKU-2015</strain>
        <tissue evidence="3">Whole body</tissue>
    </source>
</reference>
<organism evidence="3 4">
    <name type="scientific">Gracilariopsis chorda</name>
    <dbReference type="NCBI Taxonomy" id="448386"/>
    <lineage>
        <taxon>Eukaryota</taxon>
        <taxon>Rhodophyta</taxon>
        <taxon>Florideophyceae</taxon>
        <taxon>Rhodymeniophycidae</taxon>
        <taxon>Gracilariales</taxon>
        <taxon>Gracilariaceae</taxon>
        <taxon>Gracilariopsis</taxon>
    </lineage>
</organism>
<comment type="caution">
    <text evidence="3">The sequence shown here is derived from an EMBL/GenBank/DDBJ whole genome shotgun (WGS) entry which is preliminary data.</text>
</comment>
<dbReference type="Proteomes" id="UP000247409">
    <property type="component" value="Unassembled WGS sequence"/>
</dbReference>
<evidence type="ECO:0000313" key="4">
    <source>
        <dbReference type="Proteomes" id="UP000247409"/>
    </source>
</evidence>
<keyword evidence="1" id="KW-0843">Virulence</keyword>
<dbReference type="EMBL" id="NBIV01000071">
    <property type="protein sequence ID" value="PXF45068.1"/>
    <property type="molecule type" value="Genomic_DNA"/>
</dbReference>
<dbReference type="InterPro" id="IPR010567">
    <property type="entry name" value="OrfX2/OrfX3/P47"/>
</dbReference>
<accession>A0A2V3ISG4</accession>
<gene>
    <name evidence="3" type="ORF">BWQ96_05170</name>
</gene>
<feature type="domain" description="Protein OrfX2/OrfX3/P47" evidence="2">
    <location>
        <begin position="4"/>
        <end position="393"/>
    </location>
</feature>
<dbReference type="Pfam" id="PF06597">
    <property type="entry name" value="Clostridium_P47"/>
    <property type="match status" value="1"/>
</dbReference>
<protein>
    <recommendedName>
        <fullName evidence="2">Protein OrfX2/OrfX3/P47 domain-containing protein</fullName>
    </recommendedName>
</protein>
<evidence type="ECO:0000256" key="1">
    <source>
        <dbReference type="ARBA" id="ARBA00023026"/>
    </source>
</evidence>
<keyword evidence="4" id="KW-1185">Reference proteome</keyword>
<sequence>MHLNGWDTVIVSDLHPLNAALKASTEKLLSSFSASQNDFRASGKFGAWSLVVGATGDNVMLETPITSGEMQMNDESEPIDISGTRPQSVVTLHLVPSSTNNALKELKFNFKDVSSDAGKGAVYPHDVLDSGCLTFIQKAALGNAVAKAFVNNADDISFVFASINPLNNSKLAWLEPKTSRYSFLNPSGAPPALAIFSTTSVRDVSKLSTLVGPKLLSGAGDAGLAISEDLFLQYILAPVLLHGLGASGDLKVQNSALVNTGSLSLPKVEKAGESYHPKIEHLSAVVTDTQITVTISGSCDMHLGIHMDFKASSDLKVSLSADGKALQFDSIGTPTFHKDVHIPWYDHLFDIVAAVSEIILQVTVSAISKGISGSVSSKVVGDDIVKYAPSIVSWAGKDAFGMRDVFLADSLCCRGILQ</sequence>
<dbReference type="OrthoDB" id="10271981at2759"/>
<dbReference type="AlphaFoldDB" id="A0A2V3ISG4"/>
<proteinExistence type="predicted"/>